<dbReference type="SUPFAM" id="SSF51905">
    <property type="entry name" value="FAD/NAD(P)-binding domain"/>
    <property type="match status" value="1"/>
</dbReference>
<evidence type="ECO:0000313" key="3">
    <source>
        <dbReference type="EMBL" id="XBX73973.1"/>
    </source>
</evidence>
<dbReference type="Gene3D" id="3.30.9.10">
    <property type="entry name" value="D-Amino Acid Oxidase, subunit A, domain 2"/>
    <property type="match status" value="1"/>
</dbReference>
<dbReference type="PANTHER" id="PTHR42720:SF1">
    <property type="entry name" value="GLYCEROL 3-PHOSPHATE OXIDASE"/>
    <property type="match status" value="1"/>
</dbReference>
<dbReference type="Pfam" id="PF01266">
    <property type="entry name" value="DAO"/>
    <property type="match status" value="1"/>
</dbReference>
<protein>
    <submittedName>
        <fullName evidence="3">NAD(P)/FAD-dependent oxidoreductase</fullName>
    </submittedName>
</protein>
<evidence type="ECO:0000259" key="1">
    <source>
        <dbReference type="Pfam" id="PF01266"/>
    </source>
</evidence>
<dbReference type="InterPro" id="IPR041854">
    <property type="entry name" value="BFD-like_2Fe2S-bd_dom_sf"/>
</dbReference>
<organism evidence="3">
    <name type="scientific">Proteinivorax tanatarense</name>
    <dbReference type="NCBI Taxonomy" id="1260629"/>
    <lineage>
        <taxon>Bacteria</taxon>
        <taxon>Bacillati</taxon>
        <taxon>Bacillota</taxon>
        <taxon>Clostridia</taxon>
        <taxon>Eubacteriales</taxon>
        <taxon>Proteinivoracaceae</taxon>
        <taxon>Proteinivorax</taxon>
    </lineage>
</organism>
<accession>A0AAU7VIU7</accession>
<dbReference type="Pfam" id="PF04324">
    <property type="entry name" value="Fer2_BFD"/>
    <property type="match status" value="1"/>
</dbReference>
<proteinExistence type="predicted"/>
<dbReference type="InterPro" id="IPR052745">
    <property type="entry name" value="G3P_Oxidase/Oxidoreductase"/>
</dbReference>
<sequence>MYDVAIIGAGVSGGFIARELSKFNLKIAIVEKESDVACGTTKANSAIIHAGYDPKVGSLKAKLNLRGNAMYDQITKELGVPFKRIGSMVLAFNEEEFNIIDNLYKNGLEIGVPDIKILSEEEVLAKEPRISKKVYKALYAPTAGIIGPWELTIALIENAINNGVDLKLNTSVEEIDFDDSKYIIRTNKETIQAKYVVNAAGVHADKISNMVGDKSFTIEPNRGQYHLLDKSEGNTVNSIVFQSPSKESKGVLVLPTVHGNLLVGPNHEYVENKDSLETTKAGLQVIMEKSSKSVDNINFRNIITSFSGLRAKTKNGDFIIEESEVARNFFNVAGIDSPGLTAAPAIAEYVVDLLLKKDNAITKKEEFTNKVEPLTNFLMLDNHSKQKLMDRDERYGRIVCRCEYITEGEIVEAIHKGVGATTVDGIKRRARPGSGRCQGGFCGPRVMEILARETNKDITEIEKERQGSFILTGETK</sequence>
<gene>
    <name evidence="3" type="ORF">PRVXT_001992</name>
</gene>
<feature type="domain" description="FAD dependent oxidoreductase" evidence="1">
    <location>
        <begin position="3"/>
        <end position="353"/>
    </location>
</feature>
<dbReference type="PANTHER" id="PTHR42720">
    <property type="entry name" value="GLYCEROL-3-PHOSPHATE DEHYDROGENASE"/>
    <property type="match status" value="1"/>
</dbReference>
<dbReference type="Gene3D" id="1.10.10.1100">
    <property type="entry name" value="BFD-like [2Fe-2S]-binding domain"/>
    <property type="match status" value="1"/>
</dbReference>
<reference evidence="3" key="1">
    <citation type="journal article" date="2013" name="Extremophiles">
        <title>Proteinivorax tanatarense gen. nov., sp. nov., an anaerobic, haloalkaliphilic, proteolytic bacterium isolated from a decaying algal bloom, and proposal of Proteinivoraceae fam. nov.</title>
        <authorList>
            <person name="Kevbrin V."/>
            <person name="Boltyanskaya Y."/>
            <person name="Zhilina T."/>
            <person name="Kolganova T."/>
            <person name="Lavrentjeva E."/>
            <person name="Kuznetsov B."/>
        </authorList>
    </citation>
    <scope>NUCLEOTIDE SEQUENCE</scope>
    <source>
        <strain evidence="3">Z-910T</strain>
    </source>
</reference>
<dbReference type="InterPro" id="IPR006076">
    <property type="entry name" value="FAD-dep_OxRdtase"/>
</dbReference>
<feature type="domain" description="BFD-like [2Fe-2S]-binding" evidence="2">
    <location>
        <begin position="398"/>
        <end position="452"/>
    </location>
</feature>
<dbReference type="Gene3D" id="3.50.50.60">
    <property type="entry name" value="FAD/NAD(P)-binding domain"/>
    <property type="match status" value="1"/>
</dbReference>
<dbReference type="RefSeq" id="WP_350342734.1">
    <property type="nucleotide sequence ID" value="NZ_CP158367.1"/>
</dbReference>
<dbReference type="EMBL" id="CP158367">
    <property type="protein sequence ID" value="XBX73973.1"/>
    <property type="molecule type" value="Genomic_DNA"/>
</dbReference>
<dbReference type="InterPro" id="IPR036188">
    <property type="entry name" value="FAD/NAD-bd_sf"/>
</dbReference>
<reference evidence="3" key="2">
    <citation type="submission" date="2024-06" db="EMBL/GenBank/DDBJ databases">
        <authorList>
            <person name="Petrova K.O."/>
            <person name="Toshchakov S.V."/>
            <person name="Boltjanskaja Y.V."/>
            <person name="Kevbrin V."/>
        </authorList>
    </citation>
    <scope>NUCLEOTIDE SEQUENCE</scope>
    <source>
        <strain evidence="3">Z-910T</strain>
    </source>
</reference>
<dbReference type="InterPro" id="IPR007419">
    <property type="entry name" value="BFD-like_2Fe2S-bd_dom"/>
</dbReference>
<name>A0AAU7VIU7_9FIRM</name>
<dbReference type="AlphaFoldDB" id="A0AAU7VIU7"/>
<evidence type="ECO:0000259" key="2">
    <source>
        <dbReference type="Pfam" id="PF04324"/>
    </source>
</evidence>
<dbReference type="CDD" id="cd19946">
    <property type="entry name" value="GlpA-like_Fer2_BFD-like"/>
    <property type="match status" value="1"/>
</dbReference>